<gene>
    <name evidence="1" type="ORF">NCTC13316_03477</name>
</gene>
<reference evidence="1 2" key="1">
    <citation type="submission" date="2018-06" db="EMBL/GenBank/DDBJ databases">
        <authorList>
            <consortium name="Pathogen Informatics"/>
            <person name="Doyle S."/>
        </authorList>
    </citation>
    <scope>NUCLEOTIDE SEQUENCE [LARGE SCALE GENOMIC DNA]</scope>
    <source>
        <strain evidence="1 2">NCTC13316</strain>
    </source>
</reference>
<name>A0A378KII1_9GAMM</name>
<proteinExistence type="predicted"/>
<organism evidence="1 2">
    <name type="scientific">Legionella busanensis</name>
    <dbReference type="NCBI Taxonomy" id="190655"/>
    <lineage>
        <taxon>Bacteria</taxon>
        <taxon>Pseudomonadati</taxon>
        <taxon>Pseudomonadota</taxon>
        <taxon>Gammaproteobacteria</taxon>
        <taxon>Legionellales</taxon>
        <taxon>Legionellaceae</taxon>
        <taxon>Legionella</taxon>
    </lineage>
</organism>
<dbReference type="Proteomes" id="UP000254794">
    <property type="component" value="Unassembled WGS sequence"/>
</dbReference>
<accession>A0A378KII1</accession>
<keyword evidence="2" id="KW-1185">Reference proteome</keyword>
<dbReference type="EMBL" id="UGOD01000006">
    <property type="protein sequence ID" value="STX81604.1"/>
    <property type="molecule type" value="Genomic_DNA"/>
</dbReference>
<dbReference type="AlphaFoldDB" id="A0A378KII1"/>
<sequence>MDVNSLLEHLKQIDKDLLELEREYKFNDSTESLKKILEKNRELRKAILGTLENIYSEIPRLQKKH</sequence>
<evidence type="ECO:0000313" key="1">
    <source>
        <dbReference type="EMBL" id="STX81604.1"/>
    </source>
</evidence>
<evidence type="ECO:0000313" key="2">
    <source>
        <dbReference type="Proteomes" id="UP000254794"/>
    </source>
</evidence>
<protein>
    <submittedName>
        <fullName evidence="1">Uncharacterized protein</fullName>
    </submittedName>
</protein>
<dbReference type="RefSeq" id="WP_115332966.1">
    <property type="nucleotide sequence ID" value="NZ_CAAAHP010000008.1"/>
</dbReference>